<dbReference type="EMBL" id="FQYR01000009">
    <property type="protein sequence ID" value="SHK44193.1"/>
    <property type="molecule type" value="Genomic_DNA"/>
</dbReference>
<dbReference type="Proteomes" id="UP000184510">
    <property type="component" value="Unassembled WGS sequence"/>
</dbReference>
<dbReference type="STRING" id="1123071.SAMN02745181_3828"/>
<sequence>MAAGSERIMSGSTNITRNGGPMRVAGTTAILRIVDPAGVVVDLYRLLLRHYIFLFPDLDVGRDAGLNEMECCLNMAAG</sequence>
<evidence type="ECO:0000313" key="2">
    <source>
        <dbReference type="Proteomes" id="UP000184510"/>
    </source>
</evidence>
<dbReference type="RefSeq" id="WP_143185362.1">
    <property type="nucleotide sequence ID" value="NZ_FQYR01000009.1"/>
</dbReference>
<dbReference type="InParanoid" id="A0A1M6SHI7"/>
<reference evidence="1 2" key="1">
    <citation type="submission" date="2016-11" db="EMBL/GenBank/DDBJ databases">
        <authorList>
            <person name="Jaros S."/>
            <person name="Januszkiewicz K."/>
            <person name="Wedrychowicz H."/>
        </authorList>
    </citation>
    <scope>NUCLEOTIDE SEQUENCE [LARGE SCALE GENOMIC DNA]</scope>
    <source>
        <strain evidence="1 2">DSM 18772</strain>
    </source>
</reference>
<dbReference type="AlphaFoldDB" id="A0A1M6SHI7"/>
<organism evidence="1 2">
    <name type="scientific">Rubritalea squalenifaciens DSM 18772</name>
    <dbReference type="NCBI Taxonomy" id="1123071"/>
    <lineage>
        <taxon>Bacteria</taxon>
        <taxon>Pseudomonadati</taxon>
        <taxon>Verrucomicrobiota</taxon>
        <taxon>Verrucomicrobiia</taxon>
        <taxon>Verrucomicrobiales</taxon>
        <taxon>Rubritaleaceae</taxon>
        <taxon>Rubritalea</taxon>
    </lineage>
</organism>
<gene>
    <name evidence="1" type="ORF">SAMN02745181_3828</name>
</gene>
<accession>A0A1M6SHI7</accession>
<proteinExistence type="predicted"/>
<protein>
    <submittedName>
        <fullName evidence="1">Uncharacterized protein</fullName>
    </submittedName>
</protein>
<evidence type="ECO:0000313" key="1">
    <source>
        <dbReference type="EMBL" id="SHK44193.1"/>
    </source>
</evidence>
<name>A0A1M6SHI7_9BACT</name>
<keyword evidence="2" id="KW-1185">Reference proteome</keyword>